<reference evidence="3 4" key="1">
    <citation type="submission" date="2017-11" db="EMBL/GenBank/DDBJ databases">
        <title>De novo assembly and phasing of dikaryotic genomes from two isolates of Puccinia coronata f. sp. avenae, the causal agent of oat crown rust.</title>
        <authorList>
            <person name="Miller M.E."/>
            <person name="Zhang Y."/>
            <person name="Omidvar V."/>
            <person name="Sperschneider J."/>
            <person name="Schwessinger B."/>
            <person name="Raley C."/>
            <person name="Palmer J.M."/>
            <person name="Garnica D."/>
            <person name="Upadhyaya N."/>
            <person name="Rathjen J."/>
            <person name="Taylor J.M."/>
            <person name="Park R.F."/>
            <person name="Dodds P.N."/>
            <person name="Hirsch C.D."/>
            <person name="Kianian S.F."/>
            <person name="Figueroa M."/>
        </authorList>
    </citation>
    <scope>NUCLEOTIDE SEQUENCE [LARGE SCALE GENOMIC DNA]</scope>
    <source>
        <strain evidence="3">12NC29</strain>
    </source>
</reference>
<dbReference type="STRING" id="200324.A0A2N5UE76"/>
<dbReference type="SUPFAM" id="SSF50630">
    <property type="entry name" value="Acid proteases"/>
    <property type="match status" value="1"/>
</dbReference>
<dbReference type="InterPro" id="IPR001969">
    <property type="entry name" value="Aspartic_peptidase_AS"/>
</dbReference>
<organism evidence="3 4">
    <name type="scientific">Puccinia coronata f. sp. avenae</name>
    <dbReference type="NCBI Taxonomy" id="200324"/>
    <lineage>
        <taxon>Eukaryota</taxon>
        <taxon>Fungi</taxon>
        <taxon>Dikarya</taxon>
        <taxon>Basidiomycota</taxon>
        <taxon>Pucciniomycotina</taxon>
        <taxon>Pucciniomycetes</taxon>
        <taxon>Pucciniales</taxon>
        <taxon>Pucciniaceae</taxon>
        <taxon>Puccinia</taxon>
    </lineage>
</organism>
<dbReference type="PROSITE" id="PS51767">
    <property type="entry name" value="PEPTIDASE_A1"/>
    <property type="match status" value="1"/>
</dbReference>
<dbReference type="GO" id="GO:0004190">
    <property type="term" value="F:aspartic-type endopeptidase activity"/>
    <property type="evidence" value="ECO:0007669"/>
    <property type="project" value="UniProtKB-KW"/>
</dbReference>
<name>A0A2N5UE76_9BASI</name>
<dbReference type="GO" id="GO:0006508">
    <property type="term" value="P:proteolysis"/>
    <property type="evidence" value="ECO:0007669"/>
    <property type="project" value="InterPro"/>
</dbReference>
<sequence length="113" mass="11479">MEVQVRGKTILTERTGILDTGTTLMVVPAGDAATVHNNIPGAVSDNNGGFQIPCTNTVKLGLSFGGTVFKINPADMTSQLVGKDVKGLCMSGISVGTVGGPMSASVMPRASTL</sequence>
<evidence type="ECO:0000313" key="4">
    <source>
        <dbReference type="Proteomes" id="UP000235388"/>
    </source>
</evidence>
<keyword evidence="1" id="KW-0645">Protease</keyword>
<keyword evidence="1" id="KW-0378">Hydrolase</keyword>
<dbReference type="EMBL" id="PGCJ01000246">
    <property type="protein sequence ID" value="PLW36021.1"/>
    <property type="molecule type" value="Genomic_DNA"/>
</dbReference>
<keyword evidence="4" id="KW-1185">Reference proteome</keyword>
<feature type="domain" description="Peptidase A1" evidence="2">
    <location>
        <begin position="1"/>
        <end position="113"/>
    </location>
</feature>
<dbReference type="AlphaFoldDB" id="A0A2N5UE76"/>
<proteinExistence type="predicted"/>
<dbReference type="Pfam" id="PF00026">
    <property type="entry name" value="Asp"/>
    <property type="match status" value="1"/>
</dbReference>
<dbReference type="InterPro" id="IPR033121">
    <property type="entry name" value="PEPTIDASE_A1"/>
</dbReference>
<evidence type="ECO:0000259" key="2">
    <source>
        <dbReference type="PROSITE" id="PS51767"/>
    </source>
</evidence>
<dbReference type="InterPro" id="IPR021109">
    <property type="entry name" value="Peptidase_aspartic_dom_sf"/>
</dbReference>
<gene>
    <name evidence="3" type="ORF">PCANC_16098</name>
</gene>
<dbReference type="PROSITE" id="PS00141">
    <property type="entry name" value="ASP_PROTEASE"/>
    <property type="match status" value="1"/>
</dbReference>
<evidence type="ECO:0000313" key="3">
    <source>
        <dbReference type="EMBL" id="PLW36021.1"/>
    </source>
</evidence>
<dbReference type="OrthoDB" id="2747330at2759"/>
<dbReference type="Proteomes" id="UP000235388">
    <property type="component" value="Unassembled WGS sequence"/>
</dbReference>
<accession>A0A2N5UE76</accession>
<dbReference type="Gene3D" id="2.40.70.10">
    <property type="entry name" value="Acid Proteases"/>
    <property type="match status" value="1"/>
</dbReference>
<evidence type="ECO:0000256" key="1">
    <source>
        <dbReference type="ARBA" id="ARBA00022750"/>
    </source>
</evidence>
<protein>
    <recommendedName>
        <fullName evidence="2">Peptidase A1 domain-containing protein</fullName>
    </recommendedName>
</protein>
<keyword evidence="1" id="KW-0064">Aspartyl protease</keyword>
<comment type="caution">
    <text evidence="3">The sequence shown here is derived from an EMBL/GenBank/DDBJ whole genome shotgun (WGS) entry which is preliminary data.</text>
</comment>